<keyword evidence="3" id="KW-0378">Hydrolase</keyword>
<reference evidence="7 8" key="1">
    <citation type="submission" date="2018-11" db="EMBL/GenBank/DDBJ databases">
        <title>Genome sequence of Apiotrichum porosum DSM 27194.</title>
        <authorList>
            <person name="Aliyu H."/>
            <person name="Gorte O."/>
            <person name="Ochsenreither K."/>
        </authorList>
    </citation>
    <scope>NUCLEOTIDE SEQUENCE [LARGE SCALE GENOMIC DNA]</scope>
    <source>
        <strain evidence="7 8">DSM 27194</strain>
    </source>
</reference>
<comment type="similarity">
    <text evidence="1 6">Belongs to the glycosyl hydrolase 1 family.</text>
</comment>
<dbReference type="InterPro" id="IPR017853">
    <property type="entry name" value="GH"/>
</dbReference>
<evidence type="ECO:0000256" key="1">
    <source>
        <dbReference type="ARBA" id="ARBA00010838"/>
    </source>
</evidence>
<organism evidence="7 8">
    <name type="scientific">Apiotrichum porosum</name>
    <dbReference type="NCBI Taxonomy" id="105984"/>
    <lineage>
        <taxon>Eukaryota</taxon>
        <taxon>Fungi</taxon>
        <taxon>Dikarya</taxon>
        <taxon>Basidiomycota</taxon>
        <taxon>Agaricomycotina</taxon>
        <taxon>Tremellomycetes</taxon>
        <taxon>Trichosporonales</taxon>
        <taxon>Trichosporonaceae</taxon>
        <taxon>Apiotrichum</taxon>
    </lineage>
</organism>
<dbReference type="PANTHER" id="PTHR10353:SF36">
    <property type="entry name" value="LP05116P"/>
    <property type="match status" value="1"/>
</dbReference>
<feature type="active site" description="Nucleophile" evidence="5">
    <location>
        <position position="378"/>
    </location>
</feature>
<name>A0A427XT33_9TREE</name>
<dbReference type="InterPro" id="IPR001360">
    <property type="entry name" value="Glyco_hydro_1"/>
</dbReference>
<evidence type="ECO:0000313" key="8">
    <source>
        <dbReference type="Proteomes" id="UP000279236"/>
    </source>
</evidence>
<dbReference type="STRING" id="105984.A0A427XT33"/>
<dbReference type="GeneID" id="39592819"/>
<dbReference type="Pfam" id="PF00232">
    <property type="entry name" value="Glyco_hydro_1"/>
    <property type="match status" value="1"/>
</dbReference>
<dbReference type="InterPro" id="IPR018120">
    <property type="entry name" value="Glyco_hydro_1_AS"/>
</dbReference>
<sequence>MSEQTIIGDESLRGVLRPDFLVAASTASYQIEGAYDQDGKGLTNWDNFLKDNPENGNDAVMSYKYWRDDVALLKKYGMNTYRFSIAWARIKPLGGKDDPINEKGIEYYSNLIDELLANGIEPCVTIFHWDLPLELDKRYEGFADTERLVPDFVAYARILFERFGDRVKYWITINEPLIYTLCNCIEMHVDDFPESKYVAYTRSILLSHAKTVDMYRREFAPKQGGKIAITLNMDWVVPLDDSAEAKKATDIGVNHMFGMYADPIYKGHFPQTCIDRFGPTLALSEDEWKLVKGSNDFFGLNHYSTSYATGKLLPYETATPVERVFGLIETTVEKDGVQIGPRGQNGHPTQVPWGFRLLIQHIHNTYSKEAGHTLYVTENGFATLDEGKRPLEEILKDTERQAYYALYLREIAQAVRDDGIDIGGYMAWSLLDNLEWTGGWAPRFGITYVDRSTPEYKRIPKDSAFMLQRVFKHMIKDKQ</sequence>
<proteinExistence type="inferred from homology"/>
<comment type="caution">
    <text evidence="7">The sequence shown here is derived from an EMBL/GenBank/DDBJ whole genome shotgun (WGS) entry which is preliminary data.</text>
</comment>
<dbReference type="PROSITE" id="PS00572">
    <property type="entry name" value="GLYCOSYL_HYDROL_F1_1"/>
    <property type="match status" value="1"/>
</dbReference>
<keyword evidence="4" id="KW-0326">Glycosidase</keyword>
<dbReference type="EMBL" id="RSCE01000006">
    <property type="protein sequence ID" value="RSH82072.1"/>
    <property type="molecule type" value="Genomic_DNA"/>
</dbReference>
<evidence type="ECO:0000256" key="3">
    <source>
        <dbReference type="ARBA" id="ARBA00022801"/>
    </source>
</evidence>
<dbReference type="AlphaFoldDB" id="A0A427XT33"/>
<dbReference type="PRINTS" id="PR00131">
    <property type="entry name" value="GLHYDRLASE1"/>
</dbReference>
<dbReference type="PANTHER" id="PTHR10353">
    <property type="entry name" value="GLYCOSYL HYDROLASE"/>
    <property type="match status" value="1"/>
</dbReference>
<dbReference type="Proteomes" id="UP000279236">
    <property type="component" value="Unassembled WGS sequence"/>
</dbReference>
<keyword evidence="8" id="KW-1185">Reference proteome</keyword>
<dbReference type="OrthoDB" id="65569at2759"/>
<dbReference type="Gene3D" id="3.20.20.80">
    <property type="entry name" value="Glycosidases"/>
    <property type="match status" value="1"/>
</dbReference>
<evidence type="ECO:0000256" key="5">
    <source>
        <dbReference type="PROSITE-ProRule" id="PRU10055"/>
    </source>
</evidence>
<evidence type="ECO:0000256" key="6">
    <source>
        <dbReference type="RuleBase" id="RU003690"/>
    </source>
</evidence>
<dbReference type="EC" id="3.2.1.21" evidence="2"/>
<evidence type="ECO:0000256" key="2">
    <source>
        <dbReference type="ARBA" id="ARBA00012744"/>
    </source>
</evidence>
<dbReference type="GO" id="GO:0005975">
    <property type="term" value="P:carbohydrate metabolic process"/>
    <property type="evidence" value="ECO:0007669"/>
    <property type="project" value="InterPro"/>
</dbReference>
<evidence type="ECO:0000313" key="7">
    <source>
        <dbReference type="EMBL" id="RSH82072.1"/>
    </source>
</evidence>
<dbReference type="GO" id="GO:0008422">
    <property type="term" value="F:beta-glucosidase activity"/>
    <property type="evidence" value="ECO:0007669"/>
    <property type="project" value="TreeGrafter"/>
</dbReference>
<dbReference type="RefSeq" id="XP_028476527.1">
    <property type="nucleotide sequence ID" value="XM_028623594.1"/>
</dbReference>
<dbReference type="SUPFAM" id="SSF51445">
    <property type="entry name" value="(Trans)glycosidases"/>
    <property type="match status" value="1"/>
</dbReference>
<protein>
    <recommendedName>
        <fullName evidence="2">beta-glucosidase</fullName>
        <ecNumber evidence="2">3.2.1.21</ecNumber>
    </recommendedName>
</protein>
<accession>A0A427XT33</accession>
<evidence type="ECO:0000256" key="4">
    <source>
        <dbReference type="ARBA" id="ARBA00023295"/>
    </source>
</evidence>
<gene>
    <name evidence="7" type="ORF">EHS24_008276</name>
</gene>